<dbReference type="EMBL" id="CP025066">
    <property type="protein sequence ID" value="AUX08701.1"/>
    <property type="molecule type" value="Genomic_DNA"/>
</dbReference>
<dbReference type="GO" id="GO:0006567">
    <property type="term" value="P:L-threonine catabolic process"/>
    <property type="evidence" value="ECO:0007669"/>
    <property type="project" value="TreeGrafter"/>
</dbReference>
<dbReference type="PANTHER" id="PTHR48078:SF6">
    <property type="entry name" value="L-THREONINE DEHYDRATASE CATABOLIC TDCB"/>
    <property type="match status" value="1"/>
</dbReference>
<proteinExistence type="predicted"/>
<evidence type="ECO:0000259" key="4">
    <source>
        <dbReference type="Pfam" id="PF00291"/>
    </source>
</evidence>
<dbReference type="GeneID" id="37877411"/>
<name>A0A343THX9_9EURY</name>
<keyword evidence="3 5" id="KW-0456">Lyase</keyword>
<reference evidence="6" key="1">
    <citation type="submission" date="2017-11" db="EMBL/GenBank/DDBJ databases">
        <title>Phenotypic and genomic properties of facultatively anaerobic sulfur-reducing natronoarchaea from hypersaline soda lakes.</title>
        <authorList>
            <person name="Sorokin D.Y."/>
            <person name="Kublanov I.V."/>
            <person name="Roman P."/>
            <person name="Sinninghe Damste J.S."/>
            <person name="Golyshin P.N."/>
            <person name="Rojo D."/>
            <person name="Ciordia S."/>
            <person name="Mena M.D.C."/>
            <person name="Ferrer M."/>
            <person name="Messina E."/>
            <person name="Smedile F."/>
            <person name="La Spada G."/>
            <person name="La Cono V."/>
            <person name="Yakimov M.M."/>
        </authorList>
    </citation>
    <scope>NUCLEOTIDE SEQUENCE [LARGE SCALE GENOMIC DNA]</scope>
    <source>
        <strain evidence="6">AArc-Sl</strain>
    </source>
</reference>
<dbReference type="GO" id="GO:0006565">
    <property type="term" value="P:L-serine catabolic process"/>
    <property type="evidence" value="ECO:0007669"/>
    <property type="project" value="TreeGrafter"/>
</dbReference>
<dbReference type="Gene3D" id="3.40.50.1100">
    <property type="match status" value="2"/>
</dbReference>
<keyword evidence="2" id="KW-0663">Pyridoxal phosphate</keyword>
<dbReference type="KEGG" id="hdf:AArcSl_1066"/>
<dbReference type="PANTHER" id="PTHR48078">
    <property type="entry name" value="THREONINE DEHYDRATASE, MITOCHONDRIAL-RELATED"/>
    <property type="match status" value="1"/>
</dbReference>
<dbReference type="GO" id="GO:0004795">
    <property type="term" value="F:threonine synthase activity"/>
    <property type="evidence" value="ECO:0007669"/>
    <property type="project" value="UniProtKB-EC"/>
</dbReference>
<evidence type="ECO:0000313" key="6">
    <source>
        <dbReference type="Proteomes" id="UP000263012"/>
    </source>
</evidence>
<feature type="domain" description="Tryptophan synthase beta chain-like PALP" evidence="4">
    <location>
        <begin position="64"/>
        <end position="363"/>
    </location>
</feature>
<dbReference type="CDD" id="cd01563">
    <property type="entry name" value="Thr-synth_1"/>
    <property type="match status" value="1"/>
</dbReference>
<accession>A0A343THX9</accession>
<dbReference type="InterPro" id="IPR001926">
    <property type="entry name" value="TrpB-like_PALP"/>
</dbReference>
<dbReference type="InterPro" id="IPR050147">
    <property type="entry name" value="Ser/Thr_Dehydratase"/>
</dbReference>
<evidence type="ECO:0000313" key="5">
    <source>
        <dbReference type="EMBL" id="AUX08701.1"/>
    </source>
</evidence>
<dbReference type="EC" id="4.2.3.1" evidence="5"/>
<dbReference type="SUPFAM" id="SSF53686">
    <property type="entry name" value="Tryptophan synthase beta subunit-like PLP-dependent enzymes"/>
    <property type="match status" value="1"/>
</dbReference>
<dbReference type="RefSeq" id="WP_119816080.1">
    <property type="nucleotide sequence ID" value="NZ_CP025066.1"/>
</dbReference>
<protein>
    <submittedName>
        <fullName evidence="5">Threonine synthase</fullName>
        <ecNumber evidence="5">4.2.3.1</ecNumber>
    </submittedName>
</protein>
<evidence type="ECO:0000256" key="2">
    <source>
        <dbReference type="ARBA" id="ARBA00022898"/>
    </source>
</evidence>
<comment type="cofactor">
    <cofactor evidence="1">
        <name>pyridoxal 5'-phosphate</name>
        <dbReference type="ChEBI" id="CHEBI:597326"/>
    </cofactor>
</comment>
<dbReference type="Proteomes" id="UP000263012">
    <property type="component" value="Chromosome"/>
</dbReference>
<evidence type="ECO:0000256" key="3">
    <source>
        <dbReference type="ARBA" id="ARBA00023239"/>
    </source>
</evidence>
<dbReference type="InterPro" id="IPR036052">
    <property type="entry name" value="TrpB-like_PALP_sf"/>
</dbReference>
<dbReference type="OrthoDB" id="6371at2157"/>
<sequence length="398" mass="42523">MDTRVRCYDCGATDDLRDRKRCNCGEPHWFDTDTRDFDWPDEGMGIWRYVDVLPVNEPVGLSRVSGNTPLHRNRGLESADGPRIHLKLEGLNPTGSFKDRGSAVGISYAVADGTTWVGTVSHGNMALSVAAHAASVDLECAVLVAEETPRERLELIGQHDPHLFRAIGSYGDLYEETLNLDVDIEFVNSDTPLRVAGQKTVAYEICEAFAPGAPDAIVLPVSSGGNASGIWKALRELETAELLDSSAMPRLYLVQAARCDPIAQSYRAGSAAVTAVDGEETIAVSIANEDPPSGTRALTAVRETGGAVLSIEDDEIRAAMRQLAEEAGLSVEPSSALVLSAIEELTRSDTLGADDDVVGILTGSGYKEQTTVDTAVRDLPIDDLERVLSGLVGGETDP</sequence>
<evidence type="ECO:0000256" key="1">
    <source>
        <dbReference type="ARBA" id="ARBA00001933"/>
    </source>
</evidence>
<dbReference type="Pfam" id="PF00291">
    <property type="entry name" value="PALP"/>
    <property type="match status" value="1"/>
</dbReference>
<dbReference type="GO" id="GO:0004794">
    <property type="term" value="F:threonine deaminase activity"/>
    <property type="evidence" value="ECO:0007669"/>
    <property type="project" value="TreeGrafter"/>
</dbReference>
<dbReference type="AlphaFoldDB" id="A0A343THX9"/>
<dbReference type="GO" id="GO:0009097">
    <property type="term" value="P:isoleucine biosynthetic process"/>
    <property type="evidence" value="ECO:0007669"/>
    <property type="project" value="TreeGrafter"/>
</dbReference>
<keyword evidence="6" id="KW-1185">Reference proteome</keyword>
<dbReference type="GO" id="GO:0003941">
    <property type="term" value="F:L-serine ammonia-lyase activity"/>
    <property type="evidence" value="ECO:0007669"/>
    <property type="project" value="TreeGrafter"/>
</dbReference>
<gene>
    <name evidence="5" type="primary">thrC2</name>
    <name evidence="5" type="ORF">AArcSl_1066</name>
</gene>
<organism evidence="5 6">
    <name type="scientific">Halalkaliarchaeum desulfuricum</name>
    <dbReference type="NCBI Taxonomy" id="2055893"/>
    <lineage>
        <taxon>Archaea</taxon>
        <taxon>Methanobacteriati</taxon>
        <taxon>Methanobacteriota</taxon>
        <taxon>Stenosarchaea group</taxon>
        <taxon>Halobacteria</taxon>
        <taxon>Halobacteriales</taxon>
        <taxon>Haloferacaceae</taxon>
        <taxon>Halalkaliarchaeum</taxon>
    </lineage>
</organism>